<protein>
    <recommendedName>
        <fullName evidence="5">PEP-CTERM sorting domain-containing protein</fullName>
    </recommendedName>
</protein>
<accession>A0A556QKJ9</accession>
<dbReference type="EMBL" id="VMBG01000002">
    <property type="protein sequence ID" value="TSJ77170.1"/>
    <property type="molecule type" value="Genomic_DNA"/>
</dbReference>
<feature type="chain" id="PRO_5022052255" description="PEP-CTERM sorting domain-containing protein" evidence="2">
    <location>
        <begin position="32"/>
        <end position="907"/>
    </location>
</feature>
<evidence type="ECO:0008006" key="5">
    <source>
        <dbReference type="Google" id="ProtNLM"/>
    </source>
</evidence>
<dbReference type="InterPro" id="IPR013425">
    <property type="entry name" value="Autotrns_rpt"/>
</dbReference>
<dbReference type="Gene3D" id="2.160.20.20">
    <property type="match status" value="1"/>
</dbReference>
<dbReference type="Proteomes" id="UP000315648">
    <property type="component" value="Unassembled WGS sequence"/>
</dbReference>
<dbReference type="InterPro" id="IPR011050">
    <property type="entry name" value="Pectin_lyase_fold/virulence"/>
</dbReference>
<dbReference type="InterPro" id="IPR012332">
    <property type="entry name" value="Autotransporter_pectin_lyase_C"/>
</dbReference>
<evidence type="ECO:0000256" key="1">
    <source>
        <dbReference type="ARBA" id="ARBA00022729"/>
    </source>
</evidence>
<dbReference type="AlphaFoldDB" id="A0A556QKJ9"/>
<gene>
    <name evidence="3" type="ORF">FPL22_13800</name>
</gene>
<dbReference type="Pfam" id="PF12951">
    <property type="entry name" value="PATR"/>
    <property type="match status" value="4"/>
</dbReference>
<dbReference type="SUPFAM" id="SSF51126">
    <property type="entry name" value="Pectin lyase-like"/>
    <property type="match status" value="2"/>
</dbReference>
<comment type="caution">
    <text evidence="3">The sequence shown here is derived from an EMBL/GenBank/DDBJ whole genome shotgun (WGS) entry which is preliminary data.</text>
</comment>
<feature type="signal peptide" evidence="2">
    <location>
        <begin position="1"/>
        <end position="31"/>
    </location>
</feature>
<dbReference type="NCBIfam" id="TIGR02601">
    <property type="entry name" value="autotrns_rpt"/>
    <property type="match status" value="3"/>
</dbReference>
<sequence length="907" mass="89598">MKSSSTISRRRSVATLFILLTTLSPHLSAQASIFQSVDGNSWFDDDNWYSGQLPTADDDVFIYNDHSAVVASTGAVAHSLLIGFANSGSLTVENGGTGSSSQIQLNSDGRFLVTGIGSSWTVTEAVSLNANSDANHITVSAGGGLTASSFTVGSADNGTVNQGNILVTGAGSHLVDTATGGYWGLTLGSGDYSTRGIGSGTLTISDGASAINSIVAVGYWGSGAVLVSGAGSTWEVGRLQMAYDGGSHGSVTVEQGATVSVGFINVGYAGASPAVGAHSAGTGSITVRDTGSQFTLADTYFPIATGNSITVADGGTLRIGSAGDGSLYFDPGATLTIGTGGTAGMIAAGMVNNRGAMIFNFTDNLIFNTPITQYYGDATDVGTLTKTGAGTLILTADNTYTGGTFINAGTVQIGNGSGDGSITGNVAIATGAALAFNRSNNLAFAGIISGDGSVVQTGSNTLTLSADNTYTGGTRINSGTLSVSNNTNLGNASGSVTLAGGNLRLANNAATTFNRAVTVTANSTLTPSRASSSGNGITHVLGTLSLGSHTLTIARGSNFSTNQTGSVTFGSTSLTGNATLDLTNVNGSGIGVTTLGALNDHGTARSLTKKGTGTLTLASAATSLVNGTAINLEAGVTNLNNATALGSLANVTLSSGATLAIASVPTLGALNGTGGTVTLGSNTLTIGNTNNNLNSSFGGVISGTNGKLTKAGSGTLTLSGTNTYTGATSVDAGKLFVNGSIANTAVTVKLNSTLGGTGSIGGLTTVQSGARLAPGVSSGTLTFANGLSLNTGAILDFDLGTASDLIRVSSGTLTGSAVAGGITINLADSGGFVTGTYTLVNFSNATLSSFDLSDFVLGSTLSGYNYALAFSGSTLVLTASVIPESTTVAQLFGAATLVFAAVRRRRR</sequence>
<dbReference type="OrthoDB" id="200454at2"/>
<dbReference type="RefSeq" id="WP_144353573.1">
    <property type="nucleotide sequence ID" value="NZ_CBCRVV010000016.1"/>
</dbReference>
<proteinExistence type="predicted"/>
<keyword evidence="1 2" id="KW-0732">Signal</keyword>
<reference evidence="3 4" key="1">
    <citation type="submission" date="2019-07" db="EMBL/GenBank/DDBJ databases">
        <title>Description of 53C-WASEF.</title>
        <authorList>
            <person name="Pitt A."/>
            <person name="Hahn M.W."/>
        </authorList>
    </citation>
    <scope>NUCLEOTIDE SEQUENCE [LARGE SCALE GENOMIC DNA]</scope>
    <source>
        <strain evidence="3 4">53C-WASEF</strain>
    </source>
</reference>
<organism evidence="3 4">
    <name type="scientific">Rariglobus hedericola</name>
    <dbReference type="NCBI Taxonomy" id="2597822"/>
    <lineage>
        <taxon>Bacteria</taxon>
        <taxon>Pseudomonadati</taxon>
        <taxon>Verrucomicrobiota</taxon>
        <taxon>Opitutia</taxon>
        <taxon>Opitutales</taxon>
        <taxon>Opitutaceae</taxon>
        <taxon>Rariglobus</taxon>
    </lineage>
</organism>
<evidence type="ECO:0000313" key="4">
    <source>
        <dbReference type="Proteomes" id="UP000315648"/>
    </source>
</evidence>
<evidence type="ECO:0000256" key="2">
    <source>
        <dbReference type="SAM" id="SignalP"/>
    </source>
</evidence>
<keyword evidence="4" id="KW-1185">Reference proteome</keyword>
<name>A0A556QKJ9_9BACT</name>
<evidence type="ECO:0000313" key="3">
    <source>
        <dbReference type="EMBL" id="TSJ77170.1"/>
    </source>
</evidence>